<keyword evidence="3" id="KW-1185">Reference proteome</keyword>
<feature type="transmembrane region" description="Helical" evidence="1">
    <location>
        <begin position="12"/>
        <end position="36"/>
    </location>
</feature>
<sequence>MLRVRLGVRTRILAIALIPSLSLLVVGATTAGYLVAEGNKAQEWPRSIGT</sequence>
<name>A0ABZ1YR83_9NOCA</name>
<keyword evidence="1" id="KW-1133">Transmembrane helix</keyword>
<proteinExistence type="predicted"/>
<evidence type="ECO:0000313" key="3">
    <source>
        <dbReference type="Proteomes" id="UP001432062"/>
    </source>
</evidence>
<accession>A0ABZ1YR83</accession>
<dbReference type="RefSeq" id="WP_329409013.1">
    <property type="nucleotide sequence ID" value="NZ_CP109441.1"/>
</dbReference>
<keyword evidence="1" id="KW-0812">Transmembrane</keyword>
<dbReference type="Proteomes" id="UP001432062">
    <property type="component" value="Chromosome"/>
</dbReference>
<gene>
    <name evidence="2" type="ORF">OG563_42060</name>
</gene>
<protein>
    <recommendedName>
        <fullName evidence="4">Two-component sensor histidine kinase</fullName>
    </recommendedName>
</protein>
<dbReference type="EMBL" id="CP109441">
    <property type="protein sequence ID" value="WUV45613.1"/>
    <property type="molecule type" value="Genomic_DNA"/>
</dbReference>
<organism evidence="2 3">
    <name type="scientific">Nocardia vinacea</name>
    <dbReference type="NCBI Taxonomy" id="96468"/>
    <lineage>
        <taxon>Bacteria</taxon>
        <taxon>Bacillati</taxon>
        <taxon>Actinomycetota</taxon>
        <taxon>Actinomycetes</taxon>
        <taxon>Mycobacteriales</taxon>
        <taxon>Nocardiaceae</taxon>
        <taxon>Nocardia</taxon>
    </lineage>
</organism>
<reference evidence="2" key="1">
    <citation type="submission" date="2022-10" db="EMBL/GenBank/DDBJ databases">
        <title>The complete genomes of actinobacterial strains from the NBC collection.</title>
        <authorList>
            <person name="Joergensen T.S."/>
            <person name="Alvarez Arevalo M."/>
            <person name="Sterndorff E.B."/>
            <person name="Faurdal D."/>
            <person name="Vuksanovic O."/>
            <person name="Mourched A.-S."/>
            <person name="Charusanti P."/>
            <person name="Shaw S."/>
            <person name="Blin K."/>
            <person name="Weber T."/>
        </authorList>
    </citation>
    <scope>NUCLEOTIDE SEQUENCE</scope>
    <source>
        <strain evidence="2">NBC_01482</strain>
    </source>
</reference>
<evidence type="ECO:0000313" key="2">
    <source>
        <dbReference type="EMBL" id="WUV45613.1"/>
    </source>
</evidence>
<evidence type="ECO:0000256" key="1">
    <source>
        <dbReference type="SAM" id="Phobius"/>
    </source>
</evidence>
<keyword evidence="1" id="KW-0472">Membrane</keyword>
<evidence type="ECO:0008006" key="4">
    <source>
        <dbReference type="Google" id="ProtNLM"/>
    </source>
</evidence>